<gene>
    <name evidence="1" type="ORF">NDK47_06910</name>
</gene>
<evidence type="ECO:0000313" key="1">
    <source>
        <dbReference type="EMBL" id="USG67017.1"/>
    </source>
</evidence>
<reference evidence="1" key="1">
    <citation type="submission" date="2022-06" db="EMBL/GenBank/DDBJ databases">
        <title>Genome sequencing of Brevibacillus sp. BB3-R1.</title>
        <authorList>
            <person name="Heo J."/>
            <person name="Lee D."/>
            <person name="Won M."/>
            <person name="Han B.-H."/>
            <person name="Hong S.-B."/>
            <person name="Kwon S.-W."/>
        </authorList>
    </citation>
    <scope>NUCLEOTIDE SEQUENCE</scope>
    <source>
        <strain evidence="1">BB3-R1</strain>
    </source>
</reference>
<dbReference type="Proteomes" id="UP001056500">
    <property type="component" value="Chromosome"/>
</dbReference>
<proteinExistence type="predicted"/>
<organism evidence="1 2">
    <name type="scientific">Brevibacillus ruminantium</name>
    <dbReference type="NCBI Taxonomy" id="2950604"/>
    <lineage>
        <taxon>Bacteria</taxon>
        <taxon>Bacillati</taxon>
        <taxon>Bacillota</taxon>
        <taxon>Bacilli</taxon>
        <taxon>Bacillales</taxon>
        <taxon>Paenibacillaceae</taxon>
        <taxon>Brevibacillus</taxon>
    </lineage>
</organism>
<keyword evidence="2" id="KW-1185">Reference proteome</keyword>
<dbReference type="EMBL" id="CP098755">
    <property type="protein sequence ID" value="USG67017.1"/>
    <property type="molecule type" value="Genomic_DNA"/>
</dbReference>
<protein>
    <submittedName>
        <fullName evidence="1">IseA DL-endopeptidase inhibitor family protein</fullName>
    </submittedName>
</protein>
<dbReference type="Gene3D" id="3.10.450.420">
    <property type="match status" value="1"/>
</dbReference>
<sequence length="163" mass="19223">MNQEWVRVIRQAENAFWTIIFSARKRIGDRGVLLPDRFQSRAKIERFLRKHMTDCLADRVIRNLQLRTIRGRLAIPVGDGIGAPPILSVKLLSQAKGTVTLAVWFGFDREDRFFRVYQLRRNVKGRWIIYGRHPLDYPFNLYFRRQSSGCCSSCNRRPKRQAK</sequence>
<evidence type="ECO:0000313" key="2">
    <source>
        <dbReference type="Proteomes" id="UP001056500"/>
    </source>
</evidence>
<accession>A0ABY4WIT3</accession>
<dbReference type="InterPro" id="IPR053749">
    <property type="entry name" value="TA_system-associated_sf"/>
</dbReference>
<dbReference type="RefSeq" id="WP_251874121.1">
    <property type="nucleotide sequence ID" value="NZ_CP098755.1"/>
</dbReference>
<name>A0ABY4WIT3_9BACL</name>